<dbReference type="VEuPathDB" id="VectorBase:ISCI021783"/>
<dbReference type="OrthoDB" id="5588096at2759"/>
<name>B7Q874_IXOSC</name>
<reference evidence="2 4" key="1">
    <citation type="submission" date="2008-03" db="EMBL/GenBank/DDBJ databases">
        <title>Annotation of Ixodes scapularis.</title>
        <authorList>
            <consortium name="Ixodes scapularis Genome Project Consortium"/>
            <person name="Caler E."/>
            <person name="Hannick L.I."/>
            <person name="Bidwell S."/>
            <person name="Joardar V."/>
            <person name="Thiagarajan M."/>
            <person name="Amedeo P."/>
            <person name="Galinsky K.J."/>
            <person name="Schobel S."/>
            <person name="Inman J."/>
            <person name="Hostetler J."/>
            <person name="Miller J."/>
            <person name="Hammond M."/>
            <person name="Megy K."/>
            <person name="Lawson D."/>
            <person name="Kodira C."/>
            <person name="Sutton G."/>
            <person name="Meyer J."/>
            <person name="Hill C.A."/>
            <person name="Birren B."/>
            <person name="Nene V."/>
            <person name="Collins F."/>
            <person name="Alarcon-Chaidez F."/>
            <person name="Wikel S."/>
            <person name="Strausberg R."/>
        </authorList>
    </citation>
    <scope>NUCLEOTIDE SEQUENCE [LARGE SCALE GENOMIC DNA]</scope>
    <source>
        <strain evidence="4">Wikel</strain>
        <strain evidence="2">Wikel colony</strain>
    </source>
</reference>
<dbReference type="HOGENOM" id="CLU_2640882_0_0_1"/>
<evidence type="ECO:0000313" key="4">
    <source>
        <dbReference type="Proteomes" id="UP000001555"/>
    </source>
</evidence>
<dbReference type="Pfam" id="PF12205">
    <property type="entry name" value="GIT1_C"/>
    <property type="match status" value="1"/>
</dbReference>
<proteinExistence type="evidence at protein level"/>
<dbReference type="EMBL" id="ABJB010104490">
    <property type="status" value="NOT_ANNOTATED_CDS"/>
    <property type="molecule type" value="Genomic_DNA"/>
</dbReference>
<keyword evidence="5" id="KW-1267">Proteomics identification</keyword>
<keyword evidence="4" id="KW-1185">Reference proteome</keyword>
<dbReference type="Proteomes" id="UP000001555">
    <property type="component" value="Unassembled WGS sequence"/>
</dbReference>
<evidence type="ECO:0007829" key="5">
    <source>
        <dbReference type="PeptideAtlas" id="B7Q874"/>
    </source>
</evidence>
<protein>
    <recommendedName>
        <fullName evidence="1">ARF GTPase-activating protein GIT1 C-terminal domain-containing protein</fullName>
    </recommendedName>
</protein>
<dbReference type="EnsemblMetazoa" id="ISCW021783-RA">
    <property type="protein sequence ID" value="ISCW021783-PA"/>
    <property type="gene ID" value="ISCW021783"/>
</dbReference>
<accession>B7Q874</accession>
<dbReference type="PaxDb" id="6945-B7Q874"/>
<reference evidence="3" key="2">
    <citation type="submission" date="2020-05" db="UniProtKB">
        <authorList>
            <consortium name="EnsemblMetazoa"/>
        </authorList>
    </citation>
    <scope>IDENTIFICATION</scope>
    <source>
        <strain evidence="3">wikel</strain>
    </source>
</reference>
<feature type="domain" description="ARF GTPase-activating protein GIT1 C-terminal" evidence="1">
    <location>
        <begin position="14"/>
        <end position="58"/>
    </location>
</feature>
<sequence>MGALFVRGGQGPLGAALRQLLESARRLQREGRANPETQQLIQCAYDVAKAAKHLVMAYPAPPQQATQAGEGSHLWQH</sequence>
<evidence type="ECO:0000313" key="2">
    <source>
        <dbReference type="EMBL" id="EEC15046.1"/>
    </source>
</evidence>
<dbReference type="InterPro" id="IPR022018">
    <property type="entry name" value="GIT1_C"/>
</dbReference>
<dbReference type="VEuPathDB" id="VectorBase:ISCP_001807"/>
<dbReference type="EMBL" id="DS881486">
    <property type="protein sequence ID" value="EEC15046.1"/>
    <property type="molecule type" value="Genomic_DNA"/>
</dbReference>
<evidence type="ECO:0000259" key="1">
    <source>
        <dbReference type="Pfam" id="PF12205"/>
    </source>
</evidence>
<dbReference type="AlphaFoldDB" id="B7Q874"/>
<dbReference type="Gene3D" id="1.20.120.330">
    <property type="entry name" value="Nucleotidyltransferases domain 2"/>
    <property type="match status" value="1"/>
</dbReference>
<organism>
    <name type="scientific">Ixodes scapularis</name>
    <name type="common">Black-legged tick</name>
    <name type="synonym">Deer tick</name>
    <dbReference type="NCBI Taxonomy" id="6945"/>
    <lineage>
        <taxon>Eukaryota</taxon>
        <taxon>Metazoa</taxon>
        <taxon>Ecdysozoa</taxon>
        <taxon>Arthropoda</taxon>
        <taxon>Chelicerata</taxon>
        <taxon>Arachnida</taxon>
        <taxon>Acari</taxon>
        <taxon>Parasitiformes</taxon>
        <taxon>Ixodida</taxon>
        <taxon>Ixodoidea</taxon>
        <taxon>Ixodidae</taxon>
        <taxon>Ixodinae</taxon>
        <taxon>Ixodes</taxon>
    </lineage>
</organism>
<evidence type="ECO:0000313" key="3">
    <source>
        <dbReference type="EnsemblMetazoa" id="ISCW021783-PA"/>
    </source>
</evidence>
<dbReference type="VEuPathDB" id="VectorBase:ISCW021783"/>
<dbReference type="InParanoid" id="B7Q874"/>
<gene>
    <name evidence="2" type="ORF">IscW_ISCW021783</name>
</gene>